<dbReference type="Proteomes" id="UP000734854">
    <property type="component" value="Unassembled WGS sequence"/>
</dbReference>
<evidence type="ECO:0000256" key="4">
    <source>
        <dbReference type="ARBA" id="ARBA00022989"/>
    </source>
</evidence>
<dbReference type="GO" id="GO:0005794">
    <property type="term" value="C:Golgi apparatus"/>
    <property type="evidence" value="ECO:0007669"/>
    <property type="project" value="TreeGrafter"/>
</dbReference>
<gene>
    <name evidence="7" type="ORF">ZIOFF_065354</name>
</gene>
<dbReference type="InterPro" id="IPR005045">
    <property type="entry name" value="CDC50/LEM3_fam"/>
</dbReference>
<evidence type="ECO:0000256" key="2">
    <source>
        <dbReference type="ARBA" id="ARBA00009457"/>
    </source>
</evidence>
<dbReference type="Pfam" id="PF03381">
    <property type="entry name" value="CDC50"/>
    <property type="match status" value="1"/>
</dbReference>
<evidence type="ECO:0000256" key="1">
    <source>
        <dbReference type="ARBA" id="ARBA00004141"/>
    </source>
</evidence>
<proteinExistence type="inferred from homology"/>
<evidence type="ECO:0000256" key="3">
    <source>
        <dbReference type="ARBA" id="ARBA00022692"/>
    </source>
</evidence>
<keyword evidence="4 6" id="KW-1133">Transmembrane helix</keyword>
<dbReference type="EMBL" id="JACMSC010000018">
    <property type="protein sequence ID" value="KAG6476118.1"/>
    <property type="molecule type" value="Genomic_DNA"/>
</dbReference>
<evidence type="ECO:0000313" key="7">
    <source>
        <dbReference type="EMBL" id="KAG6476118.1"/>
    </source>
</evidence>
<dbReference type="PANTHER" id="PTHR10926">
    <property type="entry name" value="CELL CYCLE CONTROL PROTEIN 50"/>
    <property type="match status" value="1"/>
</dbReference>
<dbReference type="GO" id="GO:0005886">
    <property type="term" value="C:plasma membrane"/>
    <property type="evidence" value="ECO:0007669"/>
    <property type="project" value="TreeGrafter"/>
</dbReference>
<comment type="similarity">
    <text evidence="2">Belongs to the CDC50/LEM3 family.</text>
</comment>
<evidence type="ECO:0000256" key="6">
    <source>
        <dbReference type="SAM" id="Phobius"/>
    </source>
</evidence>
<name>A0A8J5KD42_ZINOF</name>
<keyword evidence="8" id="KW-1185">Reference proteome</keyword>
<protein>
    <submittedName>
        <fullName evidence="7">Uncharacterized protein</fullName>
    </submittedName>
</protein>
<keyword evidence="3 6" id="KW-0812">Transmembrane</keyword>
<comment type="subcellular location">
    <subcellularLocation>
        <location evidence="1">Membrane</location>
        <topology evidence="1">Multi-pass membrane protein</topology>
    </subcellularLocation>
</comment>
<evidence type="ECO:0000256" key="5">
    <source>
        <dbReference type="ARBA" id="ARBA00023136"/>
    </source>
</evidence>
<dbReference type="AlphaFoldDB" id="A0A8J5KD42"/>
<reference evidence="7 8" key="1">
    <citation type="submission" date="2020-08" db="EMBL/GenBank/DDBJ databases">
        <title>Plant Genome Project.</title>
        <authorList>
            <person name="Zhang R.-G."/>
        </authorList>
    </citation>
    <scope>NUCLEOTIDE SEQUENCE [LARGE SCALE GENOMIC DNA]</scope>
    <source>
        <tissue evidence="7">Rhizome</tissue>
    </source>
</reference>
<feature type="transmembrane region" description="Helical" evidence="6">
    <location>
        <begin position="49"/>
        <end position="71"/>
    </location>
</feature>
<comment type="caution">
    <text evidence="7">The sequence shown here is derived from an EMBL/GenBank/DDBJ whole genome shotgun (WGS) entry which is preliminary data.</text>
</comment>
<evidence type="ECO:0000313" key="8">
    <source>
        <dbReference type="Proteomes" id="UP000734854"/>
    </source>
</evidence>
<dbReference type="PANTHER" id="PTHR10926:SF0">
    <property type="entry name" value="CDC50, ISOFORM A"/>
    <property type="match status" value="1"/>
</dbReference>
<keyword evidence="5 6" id="KW-0472">Membrane</keyword>
<dbReference type="GO" id="GO:0005783">
    <property type="term" value="C:endoplasmic reticulum"/>
    <property type="evidence" value="ECO:0007669"/>
    <property type="project" value="TreeGrafter"/>
</dbReference>
<organism evidence="7 8">
    <name type="scientific">Zingiber officinale</name>
    <name type="common">Ginger</name>
    <name type="synonym">Amomum zingiber</name>
    <dbReference type="NCBI Taxonomy" id="94328"/>
    <lineage>
        <taxon>Eukaryota</taxon>
        <taxon>Viridiplantae</taxon>
        <taxon>Streptophyta</taxon>
        <taxon>Embryophyta</taxon>
        <taxon>Tracheophyta</taxon>
        <taxon>Spermatophyta</taxon>
        <taxon>Magnoliopsida</taxon>
        <taxon>Liliopsida</taxon>
        <taxon>Zingiberales</taxon>
        <taxon>Zingiberaceae</taxon>
        <taxon>Zingiber</taxon>
    </lineage>
</organism>
<sequence>MRLQIQFCEEIFPLVKPKFSDLECSQAASSISVPKIKTDREAPVKGSRVITVSTLIGVIFVPIGVAALMAFNKVVEIGDHCDAACIQGSTDEKVPKDLDQPIYVYDQLDNFYQNHRRYVKRQNDAQLTDSDKSNDTSGRS</sequence>
<accession>A0A8J5KD42</accession>